<dbReference type="AlphaFoldDB" id="A0A8T1PDB9"/>
<dbReference type="PANTHER" id="PTHR31917:SF3">
    <property type="entry name" value="BROMO ADJACENT-LIKE DOMAIN PROTEIN"/>
    <property type="match status" value="1"/>
</dbReference>
<evidence type="ECO:0000256" key="1">
    <source>
        <dbReference type="SAM" id="MobiDB-lite"/>
    </source>
</evidence>
<protein>
    <recommendedName>
        <fullName evidence="2">BAH domain-containing protein</fullName>
    </recommendedName>
</protein>
<comment type="caution">
    <text evidence="3">The sequence shown here is derived from an EMBL/GenBank/DDBJ whole genome shotgun (WGS) entry which is preliminary data.</text>
</comment>
<name>A0A8T1PDB9_CARIL</name>
<reference evidence="3" key="1">
    <citation type="submission" date="2020-12" db="EMBL/GenBank/DDBJ databases">
        <title>WGS assembly of Carya illinoinensis cv. Pawnee.</title>
        <authorList>
            <person name="Platts A."/>
            <person name="Shu S."/>
            <person name="Wright S."/>
            <person name="Barry K."/>
            <person name="Edger P."/>
            <person name="Pires J.C."/>
            <person name="Schmutz J."/>
        </authorList>
    </citation>
    <scope>NUCLEOTIDE SEQUENCE</scope>
    <source>
        <tissue evidence="3">Leaf</tissue>
    </source>
</reference>
<dbReference type="InterPro" id="IPR008395">
    <property type="entry name" value="Agenet-like_dom"/>
</dbReference>
<dbReference type="InterPro" id="IPR043151">
    <property type="entry name" value="BAH_sf"/>
</dbReference>
<dbReference type="InterPro" id="IPR014002">
    <property type="entry name" value="Agenet_dom_plant"/>
</dbReference>
<evidence type="ECO:0000313" key="5">
    <source>
        <dbReference type="Proteomes" id="UP000811609"/>
    </source>
</evidence>
<feature type="region of interest" description="Disordered" evidence="1">
    <location>
        <begin position="339"/>
        <end position="359"/>
    </location>
</feature>
<dbReference type="EMBL" id="CM031818">
    <property type="protein sequence ID" value="KAG6639152.1"/>
    <property type="molecule type" value="Genomic_DNA"/>
</dbReference>
<dbReference type="Proteomes" id="UP000811609">
    <property type="component" value="Chromosome 10"/>
</dbReference>
<dbReference type="SMART" id="SM00439">
    <property type="entry name" value="BAH"/>
    <property type="match status" value="1"/>
</dbReference>
<dbReference type="EMBL" id="CM031834">
    <property type="protein sequence ID" value="KAG6691745.1"/>
    <property type="molecule type" value="Genomic_DNA"/>
</dbReference>
<dbReference type="Gene3D" id="2.30.30.490">
    <property type="match status" value="1"/>
</dbReference>
<dbReference type="Pfam" id="PF01426">
    <property type="entry name" value="BAH"/>
    <property type="match status" value="1"/>
</dbReference>
<dbReference type="SMART" id="SM00743">
    <property type="entry name" value="Agenet"/>
    <property type="match status" value="1"/>
</dbReference>
<evidence type="ECO:0000259" key="2">
    <source>
        <dbReference type="PROSITE" id="PS51038"/>
    </source>
</evidence>
<sequence length="659" mass="74727">MSVDNHSFVEWEERIECHERGNRVIHFYLKDVSGGSVLAVVGTERSVRHMTYVVSDAFMALPGFEKSVNACTKWRARREVVEWLTSLVSRHRVPYSDISNSPMIDSRQTLGSFEVSMTGFCTRQTYVPDRMVARKLRVQDSEIVWSGVAWICAKQLKHYPAFCRNKTTIAVHSFVFIMAEEGNQYLGYLEDMYEDRKGLKKVKVRWFHHNKEVKGVIPQLNPHPREVFITPHVQVISAECVDGPAIVLTPKHYEKCVAAIAPGSSSGIHVCFRQFKNNMIKPFTLPKLHGYSNQAILSSIDGFLVSKQKLKRHKLHIEDEEELAHDDPLRMVTKRNRSYNGHQGLETGSSGARNSFPGNQITKCEPELPKLKLRFSRKTMGKKIVESQCPRSFKVDDKIELLCQDSGIRGCWFRCKVLRASQKHLKVQYDDVQDADGYGNLEEWVPAARVAAPDKFSMRCSGRLTIRPSPPEDFIHCKFEVGTAVDAWWNDGWWEGVIIGVNASGNDTLHVYIPGEHNCLKLRREDFRTSRDWVENKWVDIKGKPDILSCLSENVCPGLEPAVSSAMIEASGCGTTLLEPKVYTIPKLETVGEHQQEVPDLAISDDLQGKMKRIDLTRRLCENENGNNNANGDVKENNNANGDLDSANQRCQQLKPKNS</sequence>
<gene>
    <name evidence="3" type="ORF">CIPAW_10G080100</name>
    <name evidence="4" type="ORF">I3842_10G079000</name>
</gene>
<accession>A0A8T1PDB9</accession>
<proteinExistence type="predicted"/>
<dbReference type="GO" id="GO:0003682">
    <property type="term" value="F:chromatin binding"/>
    <property type="evidence" value="ECO:0007669"/>
    <property type="project" value="InterPro"/>
</dbReference>
<dbReference type="InterPro" id="IPR001025">
    <property type="entry name" value="BAH_dom"/>
</dbReference>
<evidence type="ECO:0000313" key="3">
    <source>
        <dbReference type="EMBL" id="KAG6639152.1"/>
    </source>
</evidence>
<dbReference type="Pfam" id="PF05641">
    <property type="entry name" value="Agenet"/>
    <property type="match status" value="1"/>
</dbReference>
<feature type="domain" description="BAH" evidence="2">
    <location>
        <begin position="167"/>
        <end position="286"/>
    </location>
</feature>
<dbReference type="PANTHER" id="PTHR31917">
    <property type="entry name" value="AGENET DOMAIN-CONTAINING PROTEIN-RELATED"/>
    <property type="match status" value="1"/>
</dbReference>
<dbReference type="PROSITE" id="PS51038">
    <property type="entry name" value="BAH"/>
    <property type="match status" value="1"/>
</dbReference>
<reference evidence="4" key="2">
    <citation type="submission" date="2021-01" db="EMBL/GenBank/DDBJ databases">
        <authorList>
            <person name="Lovell J.T."/>
            <person name="Bentley N."/>
            <person name="Bhattarai G."/>
            <person name="Jenkins J.W."/>
            <person name="Sreedasyam A."/>
            <person name="Alarcon Y."/>
            <person name="Bock C."/>
            <person name="Boston L."/>
            <person name="Carlson J."/>
            <person name="Cervantes K."/>
            <person name="Clermont K."/>
            <person name="Krom N."/>
            <person name="Kubenka K."/>
            <person name="Mamidi S."/>
            <person name="Mattison C."/>
            <person name="Monteros M."/>
            <person name="Pisani C."/>
            <person name="Plott C."/>
            <person name="Rajasekar S."/>
            <person name="Rhein H.S."/>
            <person name="Rohla C."/>
            <person name="Song M."/>
            <person name="Hilaire R.S."/>
            <person name="Shu S."/>
            <person name="Wells L."/>
            <person name="Wang X."/>
            <person name="Webber J."/>
            <person name="Heerema R.J."/>
            <person name="Klein P."/>
            <person name="Conner P."/>
            <person name="Grauke L."/>
            <person name="Grimwood J."/>
            <person name="Schmutz J."/>
            <person name="Randall J.J."/>
        </authorList>
    </citation>
    <scope>NUCLEOTIDE SEQUENCE</scope>
    <source>
        <tissue evidence="4">Leaf</tissue>
    </source>
</reference>
<dbReference type="EMBL" id="CM031834">
    <property type="protein sequence ID" value="KAG6691746.1"/>
    <property type="molecule type" value="Genomic_DNA"/>
</dbReference>
<feature type="compositionally biased region" description="Low complexity" evidence="1">
    <location>
        <begin position="623"/>
        <end position="642"/>
    </location>
</feature>
<feature type="compositionally biased region" description="Polar residues" evidence="1">
    <location>
        <begin position="646"/>
        <end position="659"/>
    </location>
</feature>
<feature type="region of interest" description="Disordered" evidence="1">
    <location>
        <begin position="623"/>
        <end position="659"/>
    </location>
</feature>
<keyword evidence="5" id="KW-1185">Reference proteome</keyword>
<dbReference type="CDD" id="cd20405">
    <property type="entry name" value="Tudor_Agenet_AtDUF_rpt1_3"/>
    <property type="match status" value="1"/>
</dbReference>
<evidence type="ECO:0000313" key="4">
    <source>
        <dbReference type="EMBL" id="KAG6691745.1"/>
    </source>
</evidence>
<dbReference type="Proteomes" id="UP000811246">
    <property type="component" value="Chromosome 10"/>
</dbReference>
<dbReference type="OrthoDB" id="1883212at2759"/>
<organism evidence="3 5">
    <name type="scientific">Carya illinoinensis</name>
    <name type="common">Pecan</name>
    <dbReference type="NCBI Taxonomy" id="32201"/>
    <lineage>
        <taxon>Eukaryota</taxon>
        <taxon>Viridiplantae</taxon>
        <taxon>Streptophyta</taxon>
        <taxon>Embryophyta</taxon>
        <taxon>Tracheophyta</taxon>
        <taxon>Spermatophyta</taxon>
        <taxon>Magnoliopsida</taxon>
        <taxon>eudicotyledons</taxon>
        <taxon>Gunneridae</taxon>
        <taxon>Pentapetalae</taxon>
        <taxon>rosids</taxon>
        <taxon>fabids</taxon>
        <taxon>Fagales</taxon>
        <taxon>Juglandaceae</taxon>
        <taxon>Carya</taxon>
    </lineage>
</organism>